<dbReference type="InterPro" id="IPR000831">
    <property type="entry name" value="Trp_repress"/>
</dbReference>
<dbReference type="EMBL" id="MHOK01000007">
    <property type="protein sequence ID" value="OGZ62137.1"/>
    <property type="molecule type" value="Genomic_DNA"/>
</dbReference>
<comment type="caution">
    <text evidence="1">The sequence shown here is derived from an EMBL/GenBank/DDBJ whole genome shotgun (WGS) entry which is preliminary data.</text>
</comment>
<reference evidence="1 2" key="1">
    <citation type="journal article" date="2016" name="Nat. Commun.">
        <title>Thousands of microbial genomes shed light on interconnected biogeochemical processes in an aquifer system.</title>
        <authorList>
            <person name="Anantharaman K."/>
            <person name="Brown C.T."/>
            <person name="Hug L.A."/>
            <person name="Sharon I."/>
            <person name="Castelle C.J."/>
            <person name="Probst A.J."/>
            <person name="Thomas B.C."/>
            <person name="Singh A."/>
            <person name="Wilkins M.J."/>
            <person name="Karaoz U."/>
            <person name="Brodie E.L."/>
            <person name="Williams K.H."/>
            <person name="Hubbard S.S."/>
            <person name="Banfield J.F."/>
        </authorList>
    </citation>
    <scope>NUCLEOTIDE SEQUENCE [LARGE SCALE GENOMIC DNA]</scope>
</reference>
<dbReference type="InterPro" id="IPR013368">
    <property type="entry name" value="YecD_YerC"/>
</dbReference>
<dbReference type="PANTHER" id="PTHR40080:SF1">
    <property type="entry name" value="TRPR-LIKE PROTEIN YERC_YECD"/>
    <property type="match status" value="1"/>
</dbReference>
<gene>
    <name evidence="1" type="ORF">A3F94_03160</name>
</gene>
<sequence>MNWKNKEKRRLIQAILVLGSEDVAERFLRDLMTEKEIEEFSKRFKAAEMLAEKVSYFNIEKETGLSSTTIARVAKWLNGKEGGYRTIINKLHQHNSIQSRRGLS</sequence>
<dbReference type="AlphaFoldDB" id="A0A1G2HI36"/>
<protein>
    <recommendedName>
        <fullName evidence="3">TrpR like protein, YerC/YecD</fullName>
    </recommendedName>
</protein>
<dbReference type="NCBIfam" id="TIGR02531">
    <property type="entry name" value="yecD_yerC"/>
    <property type="match status" value="1"/>
</dbReference>
<dbReference type="InterPro" id="IPR038116">
    <property type="entry name" value="TrpR-like_sf"/>
</dbReference>
<dbReference type="PIRSF" id="PIRSF012508">
    <property type="entry name" value="YerC"/>
    <property type="match status" value="1"/>
</dbReference>
<evidence type="ECO:0000313" key="1">
    <source>
        <dbReference type="EMBL" id="OGZ62137.1"/>
    </source>
</evidence>
<dbReference type="GO" id="GO:0003700">
    <property type="term" value="F:DNA-binding transcription factor activity"/>
    <property type="evidence" value="ECO:0007669"/>
    <property type="project" value="InterPro"/>
</dbReference>
<name>A0A1G2HI36_9BACT</name>
<dbReference type="Proteomes" id="UP000176770">
    <property type="component" value="Unassembled WGS sequence"/>
</dbReference>
<proteinExistence type="predicted"/>
<dbReference type="GO" id="GO:0043565">
    <property type="term" value="F:sequence-specific DNA binding"/>
    <property type="evidence" value="ECO:0007669"/>
    <property type="project" value="InterPro"/>
</dbReference>
<dbReference type="SUPFAM" id="SSF48295">
    <property type="entry name" value="TrpR-like"/>
    <property type="match status" value="1"/>
</dbReference>
<dbReference type="Gene3D" id="1.10.1270.10">
    <property type="entry name" value="TrpR-like"/>
    <property type="match status" value="1"/>
</dbReference>
<organism evidence="1 2">
    <name type="scientific">Candidatus Spechtbacteria bacterium RIFCSPLOWO2_12_FULL_38_22</name>
    <dbReference type="NCBI Taxonomy" id="1802165"/>
    <lineage>
        <taxon>Bacteria</taxon>
        <taxon>Candidatus Spechtiibacteriota</taxon>
    </lineage>
</organism>
<evidence type="ECO:0000313" key="2">
    <source>
        <dbReference type="Proteomes" id="UP000176770"/>
    </source>
</evidence>
<dbReference type="PANTHER" id="PTHR40080">
    <property type="entry name" value="LMO1763 PROTEIN"/>
    <property type="match status" value="1"/>
</dbReference>
<dbReference type="Pfam" id="PF01371">
    <property type="entry name" value="Trp_repressor"/>
    <property type="match status" value="1"/>
</dbReference>
<evidence type="ECO:0008006" key="3">
    <source>
        <dbReference type="Google" id="ProtNLM"/>
    </source>
</evidence>
<accession>A0A1G2HI36</accession>
<dbReference type="InterPro" id="IPR010921">
    <property type="entry name" value="Trp_repressor/repl_initiator"/>
</dbReference>